<protein>
    <submittedName>
        <fullName evidence="2">SdpI family protein</fullName>
    </submittedName>
</protein>
<reference evidence="3" key="1">
    <citation type="submission" date="2019-08" db="EMBL/GenBank/DDBJ databases">
        <title>Complete Genome Sequence of the Polysaccharide-Degrading Rumen Bacterium Pseudobutyrivibrio xylanivorans MA3014.</title>
        <authorList>
            <person name="Palevich N."/>
            <person name="Maclean P.H."/>
            <person name="Kelly W.J."/>
            <person name="Leahy S.C."/>
            <person name="Rakonjac J."/>
            <person name="Attwood G.T."/>
        </authorList>
    </citation>
    <scope>NUCLEOTIDE SEQUENCE [LARGE SCALE GENOMIC DNA]</scope>
    <source>
        <strain evidence="3">MA3014</strain>
    </source>
</reference>
<dbReference type="RefSeq" id="WP_151626045.1">
    <property type="nucleotide sequence ID" value="NZ_CP043030.1"/>
</dbReference>
<keyword evidence="1" id="KW-1133">Transmembrane helix</keyword>
<dbReference type="Proteomes" id="UP000327030">
    <property type="component" value="Chromosome PxyII"/>
</dbReference>
<dbReference type="OrthoDB" id="3173919at2"/>
<dbReference type="AlphaFoldDB" id="A0A5P6VUR3"/>
<name>A0A5P6VUR3_PSEXY</name>
<keyword evidence="1" id="KW-0472">Membrane</keyword>
<organism evidence="2 3">
    <name type="scientific">Pseudobutyrivibrio xylanivorans</name>
    <dbReference type="NCBI Taxonomy" id="185007"/>
    <lineage>
        <taxon>Bacteria</taxon>
        <taxon>Bacillati</taxon>
        <taxon>Bacillota</taxon>
        <taxon>Clostridia</taxon>
        <taxon>Lachnospirales</taxon>
        <taxon>Lachnospiraceae</taxon>
        <taxon>Pseudobutyrivibrio</taxon>
    </lineage>
</organism>
<dbReference type="KEGG" id="pxv:FXF36_15845"/>
<dbReference type="Pfam" id="PF13630">
    <property type="entry name" value="SdpI"/>
    <property type="match status" value="1"/>
</dbReference>
<dbReference type="InterPro" id="IPR025962">
    <property type="entry name" value="SdpI/YhfL"/>
</dbReference>
<sequence>MFFWWFMLINGLLIPGIMILFGWLLWKHGPKDINSFYGYRTKRSRKNVESWQFAQEYFGRLWFKLGLILLPASVIAYIPFIHSSQDVLGTAGLIIMVVQMAIILWPIIPTEINLKKNF</sequence>
<evidence type="ECO:0000313" key="3">
    <source>
        <dbReference type="Proteomes" id="UP000327030"/>
    </source>
</evidence>
<dbReference type="EMBL" id="CP043030">
    <property type="protein sequence ID" value="QFJ56386.1"/>
    <property type="molecule type" value="Genomic_DNA"/>
</dbReference>
<keyword evidence="1" id="KW-0812">Transmembrane</keyword>
<feature type="transmembrane region" description="Helical" evidence="1">
    <location>
        <begin position="6"/>
        <end position="26"/>
    </location>
</feature>
<proteinExistence type="predicted"/>
<gene>
    <name evidence="2" type="ORF">FXF36_15845</name>
</gene>
<feature type="transmembrane region" description="Helical" evidence="1">
    <location>
        <begin position="87"/>
        <end position="108"/>
    </location>
</feature>
<evidence type="ECO:0000256" key="1">
    <source>
        <dbReference type="SAM" id="Phobius"/>
    </source>
</evidence>
<feature type="transmembrane region" description="Helical" evidence="1">
    <location>
        <begin position="61"/>
        <end position="81"/>
    </location>
</feature>
<accession>A0A5P6VUR3</accession>
<evidence type="ECO:0000313" key="2">
    <source>
        <dbReference type="EMBL" id="QFJ56386.1"/>
    </source>
</evidence>